<dbReference type="EMBL" id="HACG01034902">
    <property type="protein sequence ID" value="CEK81767.1"/>
    <property type="molecule type" value="Transcribed_RNA"/>
</dbReference>
<reference evidence="2" key="1">
    <citation type="submission" date="2014-12" db="EMBL/GenBank/DDBJ databases">
        <title>Insight into the proteome of Arion vulgaris.</title>
        <authorList>
            <person name="Aradska J."/>
            <person name="Bulat T."/>
            <person name="Smidak R."/>
            <person name="Sarate P."/>
            <person name="Gangsoo J."/>
            <person name="Sialana F."/>
            <person name="Bilban M."/>
            <person name="Lubec G."/>
        </authorList>
    </citation>
    <scope>NUCLEOTIDE SEQUENCE</scope>
    <source>
        <tissue evidence="2">Skin</tissue>
    </source>
</reference>
<feature type="transmembrane region" description="Helical" evidence="1">
    <location>
        <begin position="21"/>
        <end position="43"/>
    </location>
</feature>
<keyword evidence="1" id="KW-0472">Membrane</keyword>
<evidence type="ECO:0000313" key="2">
    <source>
        <dbReference type="EMBL" id="CEK81767.1"/>
    </source>
</evidence>
<keyword evidence="1" id="KW-0812">Transmembrane</keyword>
<protein>
    <submittedName>
        <fullName evidence="2">Uncharacterized protein</fullName>
    </submittedName>
</protein>
<organism evidence="2">
    <name type="scientific">Arion vulgaris</name>
    <dbReference type="NCBI Taxonomy" id="1028688"/>
    <lineage>
        <taxon>Eukaryota</taxon>
        <taxon>Metazoa</taxon>
        <taxon>Spiralia</taxon>
        <taxon>Lophotrochozoa</taxon>
        <taxon>Mollusca</taxon>
        <taxon>Gastropoda</taxon>
        <taxon>Heterobranchia</taxon>
        <taxon>Euthyneura</taxon>
        <taxon>Panpulmonata</taxon>
        <taxon>Eupulmonata</taxon>
        <taxon>Stylommatophora</taxon>
        <taxon>Helicina</taxon>
        <taxon>Arionoidea</taxon>
        <taxon>Arionidae</taxon>
        <taxon>Arion</taxon>
    </lineage>
</organism>
<sequence length="54" mass="6299">KNECKEEANEKKESSDMDIRCLAIQCYVHQLSIYSMLVVTMMIKLNKYNIKSPS</sequence>
<feature type="non-terminal residue" evidence="2">
    <location>
        <position position="1"/>
    </location>
</feature>
<evidence type="ECO:0000256" key="1">
    <source>
        <dbReference type="SAM" id="Phobius"/>
    </source>
</evidence>
<dbReference type="AlphaFoldDB" id="A0A0B7AMA5"/>
<name>A0A0B7AMA5_9EUPU</name>
<keyword evidence="1" id="KW-1133">Transmembrane helix</keyword>
<accession>A0A0B7AMA5</accession>
<proteinExistence type="predicted"/>
<gene>
    <name evidence="2" type="primary">ORF127892</name>
</gene>